<dbReference type="HOGENOM" id="CLU_020336_50_4_11"/>
<accession>X5DVG2</accession>
<sequence length="253" mass="27502">MNSTRTRGTGDHAVVCLNGWFGHAGDWGPWENYLDGDEFTWVFPDYRGYGRRQGTSGEFTVDEVSSDICGVLEALPHSRISLLGHSMGGVFMQRVLADTSREIESMVGISPVGAAGTPMPPEQRALFESAEFDIGARQTIIDITTGNSLSPRFTGGLAEETRNASADAAVGGYFRAWADADFLEELGSRDLPVKAFVGATDPAVTVDAVRSSFGVTYPGLELEVLPNVGHYSMYEMPLYLGARIEEFLRWSVT</sequence>
<evidence type="ECO:0000313" key="3">
    <source>
        <dbReference type="Proteomes" id="UP000023703"/>
    </source>
</evidence>
<keyword evidence="3" id="KW-1185">Reference proteome</keyword>
<dbReference type="EMBL" id="CP006842">
    <property type="protein sequence ID" value="AHW64647.1"/>
    <property type="molecule type" value="Genomic_DNA"/>
</dbReference>
<protein>
    <submittedName>
        <fullName evidence="2">Putative alpha/beta hydrolase</fullName>
    </submittedName>
</protein>
<dbReference type="InterPro" id="IPR029058">
    <property type="entry name" value="AB_hydrolase_fold"/>
</dbReference>
<feature type="domain" description="AB hydrolase-1" evidence="1">
    <location>
        <begin position="14"/>
        <end position="237"/>
    </location>
</feature>
<name>X5DVG2_9CORY</name>
<dbReference type="STRING" id="1404245.CGLY_11010"/>
<reference evidence="2 3" key="1">
    <citation type="journal article" date="2015" name="Int. J. Syst. Evol. Microbiol.">
        <title>Revisiting Corynebacterium glyciniphilum (ex Kubota et al., 1972) sp. nov., nom. rev., isolated from putrefied banana.</title>
        <authorList>
            <person name="Al-Dilaimi A."/>
            <person name="Bednarz H."/>
            <person name="Lomker A."/>
            <person name="Niehaus K."/>
            <person name="Kalinowski J."/>
            <person name="Ruckert C."/>
        </authorList>
    </citation>
    <scope>NUCLEOTIDE SEQUENCE [LARGE SCALE GENOMIC DNA]</scope>
    <source>
        <strain evidence="2">AJ 3170</strain>
    </source>
</reference>
<dbReference type="PANTHER" id="PTHR43798:SF33">
    <property type="entry name" value="HYDROLASE, PUTATIVE (AFU_ORTHOLOGUE AFUA_2G14860)-RELATED"/>
    <property type="match status" value="1"/>
</dbReference>
<dbReference type="eggNOG" id="COG2267">
    <property type="taxonomic scope" value="Bacteria"/>
</dbReference>
<proteinExistence type="predicted"/>
<dbReference type="KEGG" id="cgy:CGLY_11010"/>
<dbReference type="OrthoDB" id="9780765at2"/>
<evidence type="ECO:0000259" key="1">
    <source>
        <dbReference type="Pfam" id="PF12697"/>
    </source>
</evidence>
<dbReference type="AlphaFoldDB" id="X5DVG2"/>
<keyword evidence="2" id="KW-0378">Hydrolase</keyword>
<dbReference type="SUPFAM" id="SSF53474">
    <property type="entry name" value="alpha/beta-Hydrolases"/>
    <property type="match status" value="1"/>
</dbReference>
<dbReference type="PANTHER" id="PTHR43798">
    <property type="entry name" value="MONOACYLGLYCEROL LIPASE"/>
    <property type="match status" value="1"/>
</dbReference>
<dbReference type="Proteomes" id="UP000023703">
    <property type="component" value="Chromosome"/>
</dbReference>
<gene>
    <name evidence="2" type="ORF">CGLY_11010</name>
</gene>
<organism evidence="2 3">
    <name type="scientific">Corynebacterium glyciniphilum AJ 3170</name>
    <dbReference type="NCBI Taxonomy" id="1404245"/>
    <lineage>
        <taxon>Bacteria</taxon>
        <taxon>Bacillati</taxon>
        <taxon>Actinomycetota</taxon>
        <taxon>Actinomycetes</taxon>
        <taxon>Mycobacteriales</taxon>
        <taxon>Corynebacteriaceae</taxon>
        <taxon>Corynebacterium</taxon>
    </lineage>
</organism>
<dbReference type="InterPro" id="IPR000073">
    <property type="entry name" value="AB_hydrolase_1"/>
</dbReference>
<dbReference type="GO" id="GO:0016787">
    <property type="term" value="F:hydrolase activity"/>
    <property type="evidence" value="ECO:0007669"/>
    <property type="project" value="UniProtKB-KW"/>
</dbReference>
<evidence type="ECO:0000313" key="2">
    <source>
        <dbReference type="EMBL" id="AHW64647.1"/>
    </source>
</evidence>
<dbReference type="Pfam" id="PF12697">
    <property type="entry name" value="Abhydrolase_6"/>
    <property type="match status" value="1"/>
</dbReference>
<dbReference type="InterPro" id="IPR050266">
    <property type="entry name" value="AB_hydrolase_sf"/>
</dbReference>
<dbReference type="GO" id="GO:0016020">
    <property type="term" value="C:membrane"/>
    <property type="evidence" value="ECO:0007669"/>
    <property type="project" value="TreeGrafter"/>
</dbReference>
<dbReference type="Gene3D" id="3.40.50.1820">
    <property type="entry name" value="alpha/beta hydrolase"/>
    <property type="match status" value="1"/>
</dbReference>
<dbReference type="RefSeq" id="WP_038549419.1">
    <property type="nucleotide sequence ID" value="NZ_CP006842.1"/>
</dbReference>